<sequence>MTTTGGTGPGSGGSAWAGEAIVTTCVIVALLPLGFLHIDGIGAVDPLHDVISDYVFRPGGYALLGIAALSLAVATVVLATGLRAAGLPGSRMPALLLGSVAVAFVLVAVFPTHAPGASAGLVSTVHRAAGGWVFAVLPPAVWMVARRARAAPAWQPAAPALSRLAGVTAVLSAFFLLSHIPIVIAGSPGFPLIGGVQRVVFASVMLVLVATARATRLAVDRALEPAILSGSELPDPRLQGAA</sequence>
<feature type="transmembrane region" description="Helical" evidence="1">
    <location>
        <begin position="94"/>
        <end position="113"/>
    </location>
</feature>
<feature type="transmembrane region" description="Helical" evidence="1">
    <location>
        <begin position="20"/>
        <end position="38"/>
    </location>
</feature>
<accession>A0ABW4FI81</accession>
<evidence type="ECO:0000256" key="1">
    <source>
        <dbReference type="SAM" id="Phobius"/>
    </source>
</evidence>
<feature type="transmembrane region" description="Helical" evidence="1">
    <location>
        <begin position="190"/>
        <end position="211"/>
    </location>
</feature>
<protein>
    <submittedName>
        <fullName evidence="2">DUF998 domain-containing protein</fullName>
    </submittedName>
</protein>
<dbReference type="Pfam" id="PF06197">
    <property type="entry name" value="DUF998"/>
    <property type="match status" value="1"/>
</dbReference>
<reference evidence="3" key="1">
    <citation type="journal article" date="2019" name="Int. J. Syst. Evol. Microbiol.">
        <title>The Global Catalogue of Microorganisms (GCM) 10K type strain sequencing project: providing services to taxonomists for standard genome sequencing and annotation.</title>
        <authorList>
            <consortium name="The Broad Institute Genomics Platform"/>
            <consortium name="The Broad Institute Genome Sequencing Center for Infectious Disease"/>
            <person name="Wu L."/>
            <person name="Ma J."/>
        </authorList>
    </citation>
    <scope>NUCLEOTIDE SEQUENCE [LARGE SCALE GENOMIC DNA]</scope>
    <source>
        <strain evidence="3">JCM 12165</strain>
    </source>
</reference>
<name>A0ABW4FI81_9PSEU</name>
<gene>
    <name evidence="2" type="ORF">ACFSCY_08185</name>
</gene>
<dbReference type="Proteomes" id="UP001597145">
    <property type="component" value="Unassembled WGS sequence"/>
</dbReference>
<dbReference type="RefSeq" id="WP_343984355.1">
    <property type="nucleotide sequence ID" value="NZ_BAAAJG010000020.1"/>
</dbReference>
<evidence type="ECO:0000313" key="3">
    <source>
        <dbReference type="Proteomes" id="UP001597145"/>
    </source>
</evidence>
<keyword evidence="1" id="KW-1133">Transmembrane helix</keyword>
<keyword evidence="1" id="KW-0812">Transmembrane</keyword>
<comment type="caution">
    <text evidence="2">The sequence shown here is derived from an EMBL/GenBank/DDBJ whole genome shotgun (WGS) entry which is preliminary data.</text>
</comment>
<dbReference type="InterPro" id="IPR009339">
    <property type="entry name" value="DUF998"/>
</dbReference>
<proteinExistence type="predicted"/>
<feature type="transmembrane region" description="Helical" evidence="1">
    <location>
        <begin position="58"/>
        <end position="82"/>
    </location>
</feature>
<keyword evidence="1" id="KW-0472">Membrane</keyword>
<dbReference type="EMBL" id="JBHUCP010000005">
    <property type="protein sequence ID" value="MFD1529421.1"/>
    <property type="molecule type" value="Genomic_DNA"/>
</dbReference>
<organism evidence="2 3">
    <name type="scientific">Pseudonocardia aurantiaca</name>
    <dbReference type="NCBI Taxonomy" id="75290"/>
    <lineage>
        <taxon>Bacteria</taxon>
        <taxon>Bacillati</taxon>
        <taxon>Actinomycetota</taxon>
        <taxon>Actinomycetes</taxon>
        <taxon>Pseudonocardiales</taxon>
        <taxon>Pseudonocardiaceae</taxon>
        <taxon>Pseudonocardia</taxon>
    </lineage>
</organism>
<feature type="transmembrane region" description="Helical" evidence="1">
    <location>
        <begin position="164"/>
        <end position="184"/>
    </location>
</feature>
<feature type="transmembrane region" description="Helical" evidence="1">
    <location>
        <begin position="125"/>
        <end position="144"/>
    </location>
</feature>
<keyword evidence="3" id="KW-1185">Reference proteome</keyword>
<evidence type="ECO:0000313" key="2">
    <source>
        <dbReference type="EMBL" id="MFD1529421.1"/>
    </source>
</evidence>